<comment type="caution">
    <text evidence="1">The sequence shown here is derived from an EMBL/GenBank/DDBJ whole genome shotgun (WGS) entry which is preliminary data.</text>
</comment>
<sequence length="105" mass="11523">MSPEFSINPSPFRCSIWAGLKRGHHREVVHGTNHRVWSIPCLSPVRPVDMPHPLLNSLSSPIFDTKVTGSFGLSSVNVTVSDPTECLVMGISPEHRYSNPGATFI</sequence>
<proteinExistence type="predicted"/>
<protein>
    <submittedName>
        <fullName evidence="1">Ral guanine nucleotide dissociation stimulator</fullName>
    </submittedName>
</protein>
<evidence type="ECO:0000313" key="1">
    <source>
        <dbReference type="EMBL" id="TFJ96916.1"/>
    </source>
</evidence>
<gene>
    <name evidence="1" type="ORF">DR999_PMT21276</name>
</gene>
<name>A0A4D9DHU9_9SAUR</name>
<dbReference type="EMBL" id="QXTE01000557">
    <property type="protein sequence ID" value="TFJ96916.1"/>
    <property type="molecule type" value="Genomic_DNA"/>
</dbReference>
<reference evidence="1 2" key="1">
    <citation type="submission" date="2019-04" db="EMBL/GenBank/DDBJ databases">
        <title>Draft genome of the big-headed turtle Platysternon megacephalum.</title>
        <authorList>
            <person name="Gong S."/>
        </authorList>
    </citation>
    <scope>NUCLEOTIDE SEQUENCE [LARGE SCALE GENOMIC DNA]</scope>
    <source>
        <strain evidence="1">DO16091913</strain>
        <tissue evidence="1">Muscle</tissue>
    </source>
</reference>
<accession>A0A4D9DHU9</accession>
<keyword evidence="2" id="KW-1185">Reference proteome</keyword>
<evidence type="ECO:0000313" key="2">
    <source>
        <dbReference type="Proteomes" id="UP000297703"/>
    </source>
</evidence>
<dbReference type="Proteomes" id="UP000297703">
    <property type="component" value="Unassembled WGS sequence"/>
</dbReference>
<dbReference type="AlphaFoldDB" id="A0A4D9DHU9"/>
<reference evidence="1 2" key="2">
    <citation type="submission" date="2019-04" db="EMBL/GenBank/DDBJ databases">
        <title>The genome sequence of big-headed turtle.</title>
        <authorList>
            <person name="Gong S."/>
        </authorList>
    </citation>
    <scope>NUCLEOTIDE SEQUENCE [LARGE SCALE GENOMIC DNA]</scope>
    <source>
        <strain evidence="1">DO16091913</strain>
        <tissue evidence="1">Muscle</tissue>
    </source>
</reference>
<organism evidence="1 2">
    <name type="scientific">Platysternon megacephalum</name>
    <name type="common">big-headed turtle</name>
    <dbReference type="NCBI Taxonomy" id="55544"/>
    <lineage>
        <taxon>Eukaryota</taxon>
        <taxon>Metazoa</taxon>
        <taxon>Chordata</taxon>
        <taxon>Craniata</taxon>
        <taxon>Vertebrata</taxon>
        <taxon>Euteleostomi</taxon>
        <taxon>Archelosauria</taxon>
        <taxon>Testudinata</taxon>
        <taxon>Testudines</taxon>
        <taxon>Cryptodira</taxon>
        <taxon>Durocryptodira</taxon>
        <taxon>Testudinoidea</taxon>
        <taxon>Platysternidae</taxon>
        <taxon>Platysternon</taxon>
    </lineage>
</organism>